<gene>
    <name evidence="2" type="ORF">H9849_06685</name>
</gene>
<organism evidence="2 3">
    <name type="scientific">Candidatus Anaerobutyricum stercoripullorum</name>
    <dbReference type="NCBI Taxonomy" id="2838456"/>
    <lineage>
        <taxon>Bacteria</taxon>
        <taxon>Bacillati</taxon>
        <taxon>Bacillota</taxon>
        <taxon>Clostridia</taxon>
        <taxon>Lachnospirales</taxon>
        <taxon>Lachnospiraceae</taxon>
        <taxon>Anaerobutyricum</taxon>
    </lineage>
</organism>
<dbReference type="AlphaFoldDB" id="A0A9D1X4H6"/>
<evidence type="ECO:0000256" key="1">
    <source>
        <dbReference type="SAM" id="MobiDB-lite"/>
    </source>
</evidence>
<feature type="region of interest" description="Disordered" evidence="1">
    <location>
        <begin position="1"/>
        <end position="25"/>
    </location>
</feature>
<reference evidence="2" key="2">
    <citation type="submission" date="2021-04" db="EMBL/GenBank/DDBJ databases">
        <authorList>
            <person name="Gilroy R."/>
        </authorList>
    </citation>
    <scope>NUCLEOTIDE SEQUENCE</scope>
    <source>
        <strain evidence="2">ChiSxjej3B15-1167</strain>
    </source>
</reference>
<feature type="non-terminal residue" evidence="2">
    <location>
        <position position="1"/>
    </location>
</feature>
<evidence type="ECO:0000313" key="3">
    <source>
        <dbReference type="Proteomes" id="UP000886805"/>
    </source>
</evidence>
<feature type="compositionally biased region" description="Basic and acidic residues" evidence="1">
    <location>
        <begin position="1"/>
        <end position="14"/>
    </location>
</feature>
<sequence length="60" mass="7268">AVYQKKEGSERPKGSPEPCSVRKRRLRRRLKRRGARFIVPEKFFQKIFPKYKTFFEAHLS</sequence>
<name>A0A9D1X4H6_9FIRM</name>
<evidence type="ECO:0000313" key="2">
    <source>
        <dbReference type="EMBL" id="HIX72692.1"/>
    </source>
</evidence>
<reference evidence="2" key="1">
    <citation type="journal article" date="2021" name="PeerJ">
        <title>Extensive microbial diversity within the chicken gut microbiome revealed by metagenomics and culture.</title>
        <authorList>
            <person name="Gilroy R."/>
            <person name="Ravi A."/>
            <person name="Getino M."/>
            <person name="Pursley I."/>
            <person name="Horton D.L."/>
            <person name="Alikhan N.F."/>
            <person name="Baker D."/>
            <person name="Gharbi K."/>
            <person name="Hall N."/>
            <person name="Watson M."/>
            <person name="Adriaenssens E.M."/>
            <person name="Foster-Nyarko E."/>
            <person name="Jarju S."/>
            <person name="Secka A."/>
            <person name="Antonio M."/>
            <person name="Oren A."/>
            <person name="Chaudhuri R.R."/>
            <person name="La Ragione R."/>
            <person name="Hildebrand F."/>
            <person name="Pallen M.J."/>
        </authorList>
    </citation>
    <scope>NUCLEOTIDE SEQUENCE</scope>
    <source>
        <strain evidence="2">ChiSxjej3B15-1167</strain>
    </source>
</reference>
<proteinExistence type="predicted"/>
<comment type="caution">
    <text evidence="2">The sequence shown here is derived from an EMBL/GenBank/DDBJ whole genome shotgun (WGS) entry which is preliminary data.</text>
</comment>
<dbReference type="EMBL" id="DXEQ01000197">
    <property type="protein sequence ID" value="HIX72692.1"/>
    <property type="molecule type" value="Genomic_DNA"/>
</dbReference>
<accession>A0A9D1X4H6</accession>
<protein>
    <submittedName>
        <fullName evidence="2">Uncharacterized protein</fullName>
    </submittedName>
</protein>
<dbReference type="Proteomes" id="UP000886805">
    <property type="component" value="Unassembled WGS sequence"/>
</dbReference>